<feature type="transmembrane region" description="Helical" evidence="1">
    <location>
        <begin position="601"/>
        <end position="622"/>
    </location>
</feature>
<feature type="domain" description="Pyrrolo-quinoline quinone repeat" evidence="2">
    <location>
        <begin position="389"/>
        <end position="470"/>
    </location>
</feature>
<proteinExistence type="predicted"/>
<dbReference type="EMBL" id="LFWU01000142">
    <property type="protein sequence ID" value="KON29820.1"/>
    <property type="molecule type" value="Genomic_DNA"/>
</dbReference>
<reference evidence="3 4" key="1">
    <citation type="submission" date="2015-06" db="EMBL/GenBank/DDBJ databases">
        <title>New insights into the roles of widespread benthic archaea in carbon and nitrogen cycling.</title>
        <authorList>
            <person name="Lazar C.S."/>
            <person name="Baker B.J."/>
            <person name="Seitz K.W."/>
            <person name="Hyde A.S."/>
            <person name="Dick G.J."/>
            <person name="Hinrichs K.-U."/>
            <person name="Teske A.P."/>
        </authorList>
    </citation>
    <scope>NUCLEOTIDE SEQUENCE [LARGE SCALE GENOMIC DNA]</scope>
    <source>
        <strain evidence="3">SG8-32-1</strain>
    </source>
</reference>
<sequence>TGNLIWKFQGADYIYWPGWPVVGDGKVYATVGQRVSIHPYTLEYGESRFVCLDAYTGNLIWELPIEAFAPRESTAIAYGNLYIIPGYIEEFKMNSYVTLNEVWAIGRQSWTLWRGDSENTGTGKSGPTNLNLKWKFNAGGGIVSTPCIVDGRVYFGSQNKNIYCIDAKNGDFLWSYTTGSRIKSSPAVANGKVYVGPDDGYVYCLNAFDGSYIWKTYAGGFIGTHFDAVTGIRSSPIVVNNKVYVGSLDSKMYCFDAETGVLVWSYKTNGPITSSAAFSDNAIYVTSQETSSGALYKLDATNGNMIWKMNITYIFSADRGIDLHVSPTVANDMVFIASNKDEYYGVNATTGEIKWTFITARGTEDAGGYLVGSMSYHDGKLFVIDMFFITALNASNGEVLWKSWQGTELYASPTYADGKVYVATDRRLFYVLNASDGKRLSFFEPASNSWSSPALYEGRMYIGNNDWNLYCFNDYPITQGTISLELDKNEIQQGESITGCGQISPAIAYVPIDVSLIKPDGTLTNHEVTANNDGTFCINYTLDTVGQWTISISCSGASYNLQRVDFPFVVVEKQENVTPDQTKPETEEPSNGNDLTLPADYLIVLFVLIIVAIGAVLAYIILRRKKSGSPVLISD</sequence>
<accession>A0A0M0BN92</accession>
<dbReference type="InterPro" id="IPR017868">
    <property type="entry name" value="Filamin/ABP280_repeat-like"/>
</dbReference>
<evidence type="ECO:0000313" key="4">
    <source>
        <dbReference type="Proteomes" id="UP000037237"/>
    </source>
</evidence>
<dbReference type="InterPro" id="IPR018391">
    <property type="entry name" value="PQQ_b-propeller_rpt"/>
</dbReference>
<dbReference type="Pfam" id="PF13360">
    <property type="entry name" value="PQQ_2"/>
    <property type="match status" value="2"/>
</dbReference>
<organism evidence="3 4">
    <name type="scientific">miscellaneous Crenarchaeota group-1 archaeon SG8-32-1</name>
    <dbReference type="NCBI Taxonomy" id="1685124"/>
    <lineage>
        <taxon>Archaea</taxon>
        <taxon>Candidatus Bathyarchaeota</taxon>
        <taxon>MCG-1</taxon>
    </lineage>
</organism>
<evidence type="ECO:0000313" key="3">
    <source>
        <dbReference type="EMBL" id="KON29820.1"/>
    </source>
</evidence>
<gene>
    <name evidence="3" type="ORF">AC477_05490</name>
</gene>
<feature type="non-terminal residue" evidence="3">
    <location>
        <position position="1"/>
    </location>
</feature>
<dbReference type="SUPFAM" id="SSF81296">
    <property type="entry name" value="E set domains"/>
    <property type="match status" value="1"/>
</dbReference>
<name>A0A0M0BN92_9ARCH</name>
<protein>
    <recommendedName>
        <fullName evidence="2">Pyrrolo-quinoline quinone repeat domain-containing protein</fullName>
    </recommendedName>
</protein>
<dbReference type="Proteomes" id="UP000037237">
    <property type="component" value="Unassembled WGS sequence"/>
</dbReference>
<dbReference type="PANTHER" id="PTHR34512:SF30">
    <property type="entry name" value="OUTER MEMBRANE PROTEIN ASSEMBLY FACTOR BAMB"/>
    <property type="match status" value="1"/>
</dbReference>
<keyword evidence="1" id="KW-0812">Transmembrane</keyword>
<dbReference type="InterPro" id="IPR015943">
    <property type="entry name" value="WD40/YVTN_repeat-like_dom_sf"/>
</dbReference>
<dbReference type="InterPro" id="IPR014756">
    <property type="entry name" value="Ig_E-set"/>
</dbReference>
<dbReference type="SMART" id="SM00564">
    <property type="entry name" value="PQQ"/>
    <property type="match status" value="8"/>
</dbReference>
<dbReference type="Gene3D" id="2.130.10.10">
    <property type="entry name" value="YVTN repeat-like/Quinoprotein amine dehydrogenase"/>
    <property type="match status" value="3"/>
</dbReference>
<dbReference type="PANTHER" id="PTHR34512">
    <property type="entry name" value="CELL SURFACE PROTEIN"/>
    <property type="match status" value="1"/>
</dbReference>
<dbReference type="AlphaFoldDB" id="A0A0M0BN92"/>
<dbReference type="InterPro" id="IPR002372">
    <property type="entry name" value="PQQ_rpt_dom"/>
</dbReference>
<keyword evidence="1" id="KW-0472">Membrane</keyword>
<dbReference type="Gene3D" id="2.60.40.10">
    <property type="entry name" value="Immunoglobulins"/>
    <property type="match status" value="1"/>
</dbReference>
<dbReference type="InterPro" id="IPR011047">
    <property type="entry name" value="Quinoprotein_ADH-like_sf"/>
</dbReference>
<keyword evidence="1" id="KW-1133">Transmembrane helix</keyword>
<evidence type="ECO:0000259" key="2">
    <source>
        <dbReference type="Pfam" id="PF13360"/>
    </source>
</evidence>
<feature type="domain" description="Pyrrolo-quinoline quinone repeat" evidence="2">
    <location>
        <begin position="132"/>
        <end position="268"/>
    </location>
</feature>
<dbReference type="PROSITE" id="PS50194">
    <property type="entry name" value="FILAMIN_REPEAT"/>
    <property type="match status" value="1"/>
</dbReference>
<dbReference type="InterPro" id="IPR013783">
    <property type="entry name" value="Ig-like_fold"/>
</dbReference>
<dbReference type="SUPFAM" id="SSF50998">
    <property type="entry name" value="Quinoprotein alcohol dehydrogenase-like"/>
    <property type="match status" value="3"/>
</dbReference>
<evidence type="ECO:0000256" key="1">
    <source>
        <dbReference type="SAM" id="Phobius"/>
    </source>
</evidence>
<comment type="caution">
    <text evidence="3">The sequence shown here is derived from an EMBL/GenBank/DDBJ whole genome shotgun (WGS) entry which is preliminary data.</text>
</comment>